<gene>
    <name evidence="2" type="ORF">IAB78_04795</name>
</gene>
<dbReference type="InterPro" id="IPR027417">
    <property type="entry name" value="P-loop_NTPase"/>
</dbReference>
<accession>A0A9D9J458</accession>
<organism evidence="2 3">
    <name type="scientific">Candidatus Cryptobacteroides excrementavium</name>
    <dbReference type="NCBI Taxonomy" id="2840759"/>
    <lineage>
        <taxon>Bacteria</taxon>
        <taxon>Pseudomonadati</taxon>
        <taxon>Bacteroidota</taxon>
        <taxon>Bacteroidia</taxon>
        <taxon>Bacteroidales</taxon>
        <taxon>Candidatus Cryptobacteroides</taxon>
    </lineage>
</organism>
<name>A0A9D9J458_9BACT</name>
<proteinExistence type="predicted"/>
<sequence length="219" mass="25757">MPRLSIKNIGPIKEVDIILNKINLIIGPQSSGKSTINKIACYCTWVEKTVSLAQSFEFFMKDNSFLDNLVNFHKLKGYFREDSYIEYESNVVRFSYLYSENLPHFEWIDKYGYIRPKISYIPAERNIVSMISDWGQVNLPNNNIFNFMSDWNVARKLYTYDHNLPIDYIGAKYFYDENSDMDFLETEDGNRIQLINASSGQQSLTPLFVLIKYFTEEIY</sequence>
<dbReference type="AlphaFoldDB" id="A0A9D9J458"/>
<evidence type="ECO:0000259" key="1">
    <source>
        <dbReference type="Pfam" id="PF13476"/>
    </source>
</evidence>
<dbReference type="Proteomes" id="UP000823750">
    <property type="component" value="Unassembled WGS sequence"/>
</dbReference>
<dbReference type="Pfam" id="PF13476">
    <property type="entry name" value="AAA_23"/>
    <property type="match status" value="1"/>
</dbReference>
<reference evidence="2" key="2">
    <citation type="journal article" date="2021" name="PeerJ">
        <title>Extensive microbial diversity within the chicken gut microbiome revealed by metagenomics and culture.</title>
        <authorList>
            <person name="Gilroy R."/>
            <person name="Ravi A."/>
            <person name="Getino M."/>
            <person name="Pursley I."/>
            <person name="Horton D.L."/>
            <person name="Alikhan N.F."/>
            <person name="Baker D."/>
            <person name="Gharbi K."/>
            <person name="Hall N."/>
            <person name="Watson M."/>
            <person name="Adriaenssens E.M."/>
            <person name="Foster-Nyarko E."/>
            <person name="Jarju S."/>
            <person name="Secka A."/>
            <person name="Antonio M."/>
            <person name="Oren A."/>
            <person name="Chaudhuri R.R."/>
            <person name="La Ragione R."/>
            <person name="Hildebrand F."/>
            <person name="Pallen M.J."/>
        </authorList>
    </citation>
    <scope>NUCLEOTIDE SEQUENCE</scope>
    <source>
        <strain evidence="2">B2-16538</strain>
    </source>
</reference>
<evidence type="ECO:0000313" key="2">
    <source>
        <dbReference type="EMBL" id="MBO8485722.1"/>
    </source>
</evidence>
<dbReference type="Gene3D" id="3.40.50.300">
    <property type="entry name" value="P-loop containing nucleotide triphosphate hydrolases"/>
    <property type="match status" value="1"/>
</dbReference>
<feature type="domain" description="Rad50/SbcC-type AAA" evidence="1">
    <location>
        <begin position="3"/>
        <end position="75"/>
    </location>
</feature>
<evidence type="ECO:0000313" key="3">
    <source>
        <dbReference type="Proteomes" id="UP000823750"/>
    </source>
</evidence>
<dbReference type="InterPro" id="IPR038729">
    <property type="entry name" value="Rad50/SbcC_AAA"/>
</dbReference>
<reference evidence="2" key="1">
    <citation type="submission" date="2020-10" db="EMBL/GenBank/DDBJ databases">
        <authorList>
            <person name="Gilroy R."/>
        </authorList>
    </citation>
    <scope>NUCLEOTIDE SEQUENCE</scope>
    <source>
        <strain evidence="2">B2-16538</strain>
    </source>
</reference>
<dbReference type="SUPFAM" id="SSF52540">
    <property type="entry name" value="P-loop containing nucleoside triphosphate hydrolases"/>
    <property type="match status" value="1"/>
</dbReference>
<dbReference type="EMBL" id="JADILX010000079">
    <property type="protein sequence ID" value="MBO8485722.1"/>
    <property type="molecule type" value="Genomic_DNA"/>
</dbReference>
<dbReference type="GO" id="GO:0016887">
    <property type="term" value="F:ATP hydrolysis activity"/>
    <property type="evidence" value="ECO:0007669"/>
    <property type="project" value="InterPro"/>
</dbReference>
<feature type="non-terminal residue" evidence="2">
    <location>
        <position position="219"/>
    </location>
</feature>
<dbReference type="GO" id="GO:0006302">
    <property type="term" value="P:double-strand break repair"/>
    <property type="evidence" value="ECO:0007669"/>
    <property type="project" value="InterPro"/>
</dbReference>
<comment type="caution">
    <text evidence="2">The sequence shown here is derived from an EMBL/GenBank/DDBJ whole genome shotgun (WGS) entry which is preliminary data.</text>
</comment>
<protein>
    <submittedName>
        <fullName evidence="2">AAA family ATPase</fullName>
    </submittedName>
</protein>